<dbReference type="AlphaFoldDB" id="A0A232ERN6"/>
<accession>A0A232ERN6</accession>
<proteinExistence type="predicted"/>
<organism evidence="1 2">
    <name type="scientific">Trichomalopsis sarcophagae</name>
    <dbReference type="NCBI Taxonomy" id="543379"/>
    <lineage>
        <taxon>Eukaryota</taxon>
        <taxon>Metazoa</taxon>
        <taxon>Ecdysozoa</taxon>
        <taxon>Arthropoda</taxon>
        <taxon>Hexapoda</taxon>
        <taxon>Insecta</taxon>
        <taxon>Pterygota</taxon>
        <taxon>Neoptera</taxon>
        <taxon>Endopterygota</taxon>
        <taxon>Hymenoptera</taxon>
        <taxon>Apocrita</taxon>
        <taxon>Proctotrupomorpha</taxon>
        <taxon>Chalcidoidea</taxon>
        <taxon>Pteromalidae</taxon>
        <taxon>Pteromalinae</taxon>
        <taxon>Trichomalopsis</taxon>
    </lineage>
</organism>
<name>A0A232ERN6_9HYME</name>
<evidence type="ECO:0000313" key="2">
    <source>
        <dbReference type="Proteomes" id="UP000215335"/>
    </source>
</evidence>
<gene>
    <name evidence="1" type="ORF">TSAR_005209</name>
</gene>
<reference evidence="1 2" key="1">
    <citation type="journal article" date="2017" name="Curr. Biol.">
        <title>The Evolution of Venom by Co-option of Single-Copy Genes.</title>
        <authorList>
            <person name="Martinson E.O."/>
            <person name="Mrinalini"/>
            <person name="Kelkar Y.D."/>
            <person name="Chang C.H."/>
            <person name="Werren J.H."/>
        </authorList>
    </citation>
    <scope>NUCLEOTIDE SEQUENCE [LARGE SCALE GENOMIC DNA]</scope>
    <source>
        <strain evidence="1 2">Alberta</strain>
        <tissue evidence="1">Whole body</tissue>
    </source>
</reference>
<comment type="caution">
    <text evidence="1">The sequence shown here is derived from an EMBL/GenBank/DDBJ whole genome shotgun (WGS) entry which is preliminary data.</text>
</comment>
<evidence type="ECO:0000313" key="1">
    <source>
        <dbReference type="EMBL" id="OXU20956.1"/>
    </source>
</evidence>
<sequence length="116" mass="12701">MPMILRVVKIVNGKSSGVEKQRWESISSICSLGGEQPSVSSILALPLEIQSSDHQQLTVLLEFQVDPQTYIHQPQALGTANPFNVPPLNSLLVPASSHPIFKIFDSNPEQTDPDAR</sequence>
<dbReference type="EMBL" id="NNAY01002604">
    <property type="protein sequence ID" value="OXU20956.1"/>
    <property type="molecule type" value="Genomic_DNA"/>
</dbReference>
<keyword evidence="2" id="KW-1185">Reference proteome</keyword>
<dbReference type="Proteomes" id="UP000215335">
    <property type="component" value="Unassembled WGS sequence"/>
</dbReference>
<protein>
    <submittedName>
        <fullName evidence="1">Uncharacterized protein</fullName>
    </submittedName>
</protein>